<protein>
    <submittedName>
        <fullName evidence="1">Uncharacterized protein</fullName>
    </submittedName>
</protein>
<gene>
    <name evidence="1" type="ORF">OSB1V03_LOCUS22634</name>
</gene>
<dbReference type="EMBL" id="CAJPIZ010049819">
    <property type="protein sequence ID" value="CAG2122688.1"/>
    <property type="molecule type" value="Genomic_DNA"/>
</dbReference>
<evidence type="ECO:0000313" key="1">
    <source>
        <dbReference type="EMBL" id="CAD7649955.1"/>
    </source>
</evidence>
<dbReference type="AlphaFoldDB" id="A0A7R9LXW1"/>
<proteinExistence type="predicted"/>
<reference evidence="1" key="1">
    <citation type="submission" date="2020-11" db="EMBL/GenBank/DDBJ databases">
        <authorList>
            <person name="Tran Van P."/>
        </authorList>
    </citation>
    <scope>NUCLEOTIDE SEQUENCE</scope>
</reference>
<sequence>MTTETTSFQIISKRLPKMGSNLKTRLRLKSEPLIWRKE</sequence>
<dbReference type="Proteomes" id="UP000759131">
    <property type="component" value="Unassembled WGS sequence"/>
</dbReference>
<keyword evidence="2" id="KW-1185">Reference proteome</keyword>
<accession>A0A7R9LXW1</accession>
<name>A0A7R9LXW1_9ACAR</name>
<evidence type="ECO:0000313" key="2">
    <source>
        <dbReference type="Proteomes" id="UP000759131"/>
    </source>
</evidence>
<dbReference type="EMBL" id="OC904394">
    <property type="protein sequence ID" value="CAD7649955.1"/>
    <property type="molecule type" value="Genomic_DNA"/>
</dbReference>
<organism evidence="1">
    <name type="scientific">Medioppia subpectinata</name>
    <dbReference type="NCBI Taxonomy" id="1979941"/>
    <lineage>
        <taxon>Eukaryota</taxon>
        <taxon>Metazoa</taxon>
        <taxon>Ecdysozoa</taxon>
        <taxon>Arthropoda</taxon>
        <taxon>Chelicerata</taxon>
        <taxon>Arachnida</taxon>
        <taxon>Acari</taxon>
        <taxon>Acariformes</taxon>
        <taxon>Sarcoptiformes</taxon>
        <taxon>Oribatida</taxon>
        <taxon>Brachypylina</taxon>
        <taxon>Oppioidea</taxon>
        <taxon>Oppiidae</taxon>
        <taxon>Medioppia</taxon>
    </lineage>
</organism>